<keyword evidence="8" id="KW-1185">Reference proteome</keyword>
<feature type="compositionally biased region" description="Polar residues" evidence="5">
    <location>
        <begin position="97"/>
        <end position="111"/>
    </location>
</feature>
<organism evidence="7 8">
    <name type="scientific">Huiozyma naganishii (strain ATCC MYA-139 / BCRC 22969 / CBS 8797 / KCTC 17520 / NBRC 10181 / NCYC 3082 / Yp74L-3)</name>
    <name type="common">Yeast</name>
    <name type="synonym">Kazachstania naganishii</name>
    <dbReference type="NCBI Taxonomy" id="1071383"/>
    <lineage>
        <taxon>Eukaryota</taxon>
        <taxon>Fungi</taxon>
        <taxon>Dikarya</taxon>
        <taxon>Ascomycota</taxon>
        <taxon>Saccharomycotina</taxon>
        <taxon>Saccharomycetes</taxon>
        <taxon>Saccharomycetales</taxon>
        <taxon>Saccharomycetaceae</taxon>
        <taxon>Huiozyma</taxon>
    </lineage>
</organism>
<proteinExistence type="predicted"/>
<dbReference type="GO" id="GO:0035617">
    <property type="term" value="P:stress granule disassembly"/>
    <property type="evidence" value="ECO:0007669"/>
    <property type="project" value="EnsemblFungi"/>
</dbReference>
<dbReference type="GO" id="GO:0070628">
    <property type="term" value="F:proteasome binding"/>
    <property type="evidence" value="ECO:0007669"/>
    <property type="project" value="EnsemblFungi"/>
</dbReference>
<evidence type="ECO:0000259" key="6">
    <source>
        <dbReference type="PROSITE" id="PS51039"/>
    </source>
</evidence>
<dbReference type="SUPFAM" id="SSF118310">
    <property type="entry name" value="AN1-like Zinc finger"/>
    <property type="match status" value="1"/>
</dbReference>
<dbReference type="Gene3D" id="4.10.1110.10">
    <property type="entry name" value="AN1-like Zinc finger"/>
    <property type="match status" value="1"/>
</dbReference>
<dbReference type="SMART" id="SM00154">
    <property type="entry name" value="ZnF_AN1"/>
    <property type="match status" value="1"/>
</dbReference>
<keyword evidence="2 4" id="KW-0863">Zinc-finger</keyword>
<feature type="domain" description="AN1-type" evidence="6">
    <location>
        <begin position="10"/>
        <end position="56"/>
    </location>
</feature>
<evidence type="ECO:0000256" key="5">
    <source>
        <dbReference type="SAM" id="MobiDB-lite"/>
    </source>
</evidence>
<evidence type="ECO:0000256" key="2">
    <source>
        <dbReference type="ARBA" id="ARBA00022771"/>
    </source>
</evidence>
<evidence type="ECO:0000256" key="3">
    <source>
        <dbReference type="ARBA" id="ARBA00022833"/>
    </source>
</evidence>
<dbReference type="STRING" id="1071383.J7RMM2"/>
<dbReference type="PANTHER" id="PTHR14677:SF40">
    <property type="entry name" value="CDC48-ASSOCIATED UBIQUITIN-LIKE_ZINC FINGER PROTEIN 1"/>
    <property type="match status" value="1"/>
</dbReference>
<dbReference type="OrthoDB" id="431929at2759"/>
<dbReference type="InterPro" id="IPR035896">
    <property type="entry name" value="AN1-like_Znf"/>
</dbReference>
<dbReference type="HOGENOM" id="CLU_052358_2_1_1"/>
<dbReference type="KEGG" id="kng:KNAG_0F01500"/>
<dbReference type="PANTHER" id="PTHR14677">
    <property type="entry name" value="ARSENITE INDUCUBLE RNA ASSOCIATED PROTEIN AIP-1-RELATED"/>
    <property type="match status" value="1"/>
</dbReference>
<name>J7RMM2_HUIN7</name>
<feature type="region of interest" description="Disordered" evidence="5">
    <location>
        <begin position="88"/>
        <end position="111"/>
    </location>
</feature>
<keyword evidence="1" id="KW-0479">Metal-binding</keyword>
<dbReference type="PROSITE" id="PS51039">
    <property type="entry name" value="ZF_AN1"/>
    <property type="match status" value="1"/>
</dbReference>
<dbReference type="GO" id="GO:0005737">
    <property type="term" value="C:cytoplasm"/>
    <property type="evidence" value="ECO:0007669"/>
    <property type="project" value="TreeGrafter"/>
</dbReference>
<feature type="region of interest" description="Disordered" evidence="5">
    <location>
        <begin position="124"/>
        <end position="148"/>
    </location>
</feature>
<keyword evidence="3" id="KW-0862">Zinc</keyword>
<dbReference type="GO" id="GO:1903843">
    <property type="term" value="P:cellular response to arsenite ion"/>
    <property type="evidence" value="ECO:0007669"/>
    <property type="project" value="EnsemblFungi"/>
</dbReference>
<dbReference type="RefSeq" id="XP_022465064.1">
    <property type="nucleotide sequence ID" value="XM_022608583.1"/>
</dbReference>
<dbReference type="GeneID" id="34526533"/>
<dbReference type="AlphaFoldDB" id="J7RMM2"/>
<reference evidence="7 8" key="1">
    <citation type="journal article" date="2011" name="Proc. Natl. Acad. Sci. U.S.A.">
        <title>Evolutionary erosion of yeast sex chromosomes by mating-type switching accidents.</title>
        <authorList>
            <person name="Gordon J.L."/>
            <person name="Armisen D."/>
            <person name="Proux-Wera E."/>
            <person name="Oheigeartaigh S.S."/>
            <person name="Byrne K.P."/>
            <person name="Wolfe K.H."/>
        </authorList>
    </citation>
    <scope>NUCLEOTIDE SEQUENCE [LARGE SCALE GENOMIC DNA]</scope>
    <source>
        <strain evidence="8">ATCC MYA-139 / BCRC 22969 / CBS 8797 / CCRC 22969 / KCTC 17520 / NBRC 10181 / NCYC 3082</strain>
    </source>
</reference>
<dbReference type="EMBL" id="HE978319">
    <property type="protein sequence ID" value="CCK70818.1"/>
    <property type="molecule type" value="Genomic_DNA"/>
</dbReference>
<accession>J7RMM2</accession>
<evidence type="ECO:0000256" key="1">
    <source>
        <dbReference type="ARBA" id="ARBA00022723"/>
    </source>
</evidence>
<dbReference type="OMA" id="RQYCLKH"/>
<evidence type="ECO:0000313" key="8">
    <source>
        <dbReference type="Proteomes" id="UP000006310"/>
    </source>
</evidence>
<dbReference type="InterPro" id="IPR000058">
    <property type="entry name" value="Znf_AN1"/>
</dbReference>
<gene>
    <name evidence="7" type="primary">KNAG0F01500</name>
    <name evidence="7" type="ordered locus">KNAG_0F01500</name>
</gene>
<protein>
    <recommendedName>
        <fullName evidence="6">AN1-type domain-containing protein</fullName>
    </recommendedName>
</protein>
<dbReference type="InterPro" id="IPR057358">
    <property type="entry name" value="UBL_ZFAND1-like"/>
</dbReference>
<dbReference type="eggNOG" id="KOG3183">
    <property type="taxonomic scope" value="Eukaryota"/>
</dbReference>
<reference evidence="8" key="2">
    <citation type="submission" date="2012-08" db="EMBL/GenBank/DDBJ databases">
        <title>Genome sequence of Kazachstania naganishii.</title>
        <authorList>
            <person name="Gordon J.L."/>
            <person name="Armisen D."/>
            <person name="Proux-Wera E."/>
            <person name="OhEigeartaigh S.S."/>
            <person name="Byrne K.P."/>
            <person name="Wolfe K.H."/>
        </authorList>
    </citation>
    <scope>NUCLEOTIDE SEQUENCE [LARGE SCALE GENOMIC DNA]</scope>
    <source>
        <strain evidence="8">ATCC MYA-139 / BCRC 22969 / CBS 8797 / CCRC 22969 / KCTC 17520 / NBRC 10181 / NCYC 3082</strain>
    </source>
</reference>
<evidence type="ECO:0000256" key="4">
    <source>
        <dbReference type="PROSITE-ProRule" id="PRU00449"/>
    </source>
</evidence>
<evidence type="ECO:0000313" key="7">
    <source>
        <dbReference type="EMBL" id="CCK70818.1"/>
    </source>
</evidence>
<dbReference type="Proteomes" id="UP000006310">
    <property type="component" value="Chromosome 6"/>
</dbReference>
<dbReference type="Pfam" id="PF01428">
    <property type="entry name" value="zf-AN1"/>
    <property type="match status" value="1"/>
</dbReference>
<dbReference type="Pfam" id="PF25327">
    <property type="entry name" value="UBL_ZFAND1"/>
    <property type="match status" value="1"/>
</dbReference>
<dbReference type="GO" id="GO:0043161">
    <property type="term" value="P:proteasome-mediated ubiquitin-dependent protein catabolic process"/>
    <property type="evidence" value="ECO:0007669"/>
    <property type="project" value="EnsemblFungi"/>
</dbReference>
<feature type="compositionally biased region" description="Low complexity" evidence="5">
    <location>
        <begin position="131"/>
        <end position="141"/>
    </location>
</feature>
<dbReference type="GO" id="GO:0008270">
    <property type="term" value="F:zinc ion binding"/>
    <property type="evidence" value="ECO:0007669"/>
    <property type="project" value="UniProtKB-KW"/>
</dbReference>
<sequence>MSLKPEVGMLDVGTHCAFCRQLDFLPFHCGACGGDYCELHRTKSAHHCASLLGNNEGKKDPANSGQTQPTSHGERYFQALLPEKGYIRVKSDGTGSGKSPPQQPRTVKSTMGTTAMSKLLKFFQRTKQRQSSSSSSSSSFSPRRPPNRVVQLAQLKKRCRGDSKIPQDNRVYVICHAVSERDAEGVPLFVNRMWPIGRALDYIAQELNVSNTNNKMGTAEAEKLFIYMNNGRDDQLVELNTGERVQNTIHDLDSLYLIRGKLQQ</sequence>